<dbReference type="Proteomes" id="UP000229897">
    <property type="component" value="Chromosome"/>
</dbReference>
<dbReference type="EMBL" id="CP024608">
    <property type="protein sequence ID" value="ATQ76999.1"/>
    <property type="molecule type" value="Genomic_DNA"/>
</dbReference>
<evidence type="ECO:0000256" key="1">
    <source>
        <dbReference type="SAM" id="SignalP"/>
    </source>
</evidence>
<gene>
    <name evidence="2" type="ORF">CR152_22650</name>
</gene>
<name>A0A2D2DPT4_9BURK</name>
<dbReference type="KEGG" id="mass:CR152_22650"/>
<evidence type="ECO:0000313" key="2">
    <source>
        <dbReference type="EMBL" id="ATQ76999.1"/>
    </source>
</evidence>
<protein>
    <submittedName>
        <fullName evidence="2">Uncharacterized protein</fullName>
    </submittedName>
</protein>
<feature type="signal peptide" evidence="1">
    <location>
        <begin position="1"/>
        <end position="23"/>
    </location>
</feature>
<organism evidence="2 3">
    <name type="scientific">Massilia violaceinigra</name>
    <dbReference type="NCBI Taxonomy" id="2045208"/>
    <lineage>
        <taxon>Bacteria</taxon>
        <taxon>Pseudomonadati</taxon>
        <taxon>Pseudomonadota</taxon>
        <taxon>Betaproteobacteria</taxon>
        <taxon>Burkholderiales</taxon>
        <taxon>Oxalobacteraceae</taxon>
        <taxon>Telluria group</taxon>
        <taxon>Massilia</taxon>
    </lineage>
</organism>
<dbReference type="AlphaFoldDB" id="A0A2D2DPT4"/>
<feature type="chain" id="PRO_5013716265" evidence="1">
    <location>
        <begin position="24"/>
        <end position="386"/>
    </location>
</feature>
<keyword evidence="1" id="KW-0732">Signal</keyword>
<reference evidence="2" key="1">
    <citation type="submission" date="2017-10" db="EMBL/GenBank/DDBJ databases">
        <title>Massilia psychrophilum sp. nov., a novel purple-pigmented bacterium isolated from Tianshan glacier, Xinjiang Municipality, China.</title>
        <authorList>
            <person name="Wang H."/>
        </authorList>
    </citation>
    <scope>NUCLEOTIDE SEQUENCE [LARGE SCALE GENOMIC DNA]</scope>
    <source>
        <strain evidence="2">B2</strain>
    </source>
</reference>
<sequence length="386" mass="42459">MINKRFRAARALAAIFLSTAALASSAAATPAVGQFLQILQKQVASDEKDQFAVTGLSTDEHGQQFAAAILTRLGEQKAYRDALQEWLIANAATTQEDLVSNWWRHSQKIRLASFEFLDDRDVSILFRLPRMNVLYGSSREGCQTRSANDTVALLQRTRHSLIDEHKDRLAGVIAAAYVRELARIQNPRPGDRPVEQVQTMRVMAAFKKLGKSLPAADAAILDNEYSYGRRAPGTLQEECDHTWLTTHAILDANVSDASLLRKSVTHAQYSTAFDRLAPARAPLPARPGFTPGKAFVSLPELMVRRDVKGAISVKVSVDEAGNVSGVGAAWNSLIPTHVTSANGETFASLDLLLPVFDKYYRDGKFTPHLVNGNPAPFSFSQEVDWK</sequence>
<proteinExistence type="predicted"/>
<keyword evidence="3" id="KW-1185">Reference proteome</keyword>
<evidence type="ECO:0000313" key="3">
    <source>
        <dbReference type="Proteomes" id="UP000229897"/>
    </source>
</evidence>
<accession>A0A2D2DPT4</accession>